<evidence type="ECO:0000259" key="1">
    <source>
        <dbReference type="Pfam" id="PF01890"/>
    </source>
</evidence>
<name>A0A366ELT7_9HYPH</name>
<dbReference type="AlphaFoldDB" id="A0A366ELT7"/>
<dbReference type="EMBL" id="QNRK01000052">
    <property type="protein sequence ID" value="RBP02439.1"/>
    <property type="molecule type" value="Genomic_DNA"/>
</dbReference>
<keyword evidence="2" id="KW-0378">Hydrolase</keyword>
<dbReference type="RefSeq" id="WP_113893500.1">
    <property type="nucleotide sequence ID" value="NZ_QNRK01000052.1"/>
</dbReference>
<feature type="domain" description="CobE/GbiG C-terminal" evidence="1">
    <location>
        <begin position="6"/>
        <end position="124"/>
    </location>
</feature>
<dbReference type="OrthoDB" id="7308095at2"/>
<evidence type="ECO:0000313" key="3">
    <source>
        <dbReference type="Proteomes" id="UP000253529"/>
    </source>
</evidence>
<dbReference type="Gene3D" id="3.30.420.180">
    <property type="entry name" value="CobE/GbiG C-terminal domain"/>
    <property type="match status" value="1"/>
</dbReference>
<dbReference type="SUPFAM" id="SSF159664">
    <property type="entry name" value="CobE/GbiG C-terminal domain-like"/>
    <property type="match status" value="1"/>
</dbReference>
<sequence length="131" mass="12975">MSGRSAVGVGCKSDAGAEAIVRAVRRALARAPSPASAPTLHTSDRKSGDAALRQAALSLGLDLVFHNEATLATRDVEVVSRSARVEKIIGVGSLAEAAALVGAGAGSRLVVAKFSADGVSCAVAVAPEAIA</sequence>
<protein>
    <submittedName>
        <fullName evidence="2">Cobalt-precorrin 5A hydrolase</fullName>
    </submittedName>
</protein>
<dbReference type="Proteomes" id="UP000253529">
    <property type="component" value="Unassembled WGS sequence"/>
</dbReference>
<dbReference type="InterPro" id="IPR002750">
    <property type="entry name" value="CobE/GbiG_C"/>
</dbReference>
<gene>
    <name evidence="2" type="ORF">DFR50_15228</name>
</gene>
<dbReference type="InterPro" id="IPR036518">
    <property type="entry name" value="CobE/GbiG_C_sf"/>
</dbReference>
<dbReference type="PANTHER" id="PTHR37477:SF1">
    <property type="entry name" value="COBALT-PRECORRIN-5A HYDROLASE"/>
    <property type="match status" value="1"/>
</dbReference>
<dbReference type="GO" id="GO:0016787">
    <property type="term" value="F:hydrolase activity"/>
    <property type="evidence" value="ECO:0007669"/>
    <property type="project" value="UniProtKB-KW"/>
</dbReference>
<dbReference type="Pfam" id="PF01890">
    <property type="entry name" value="CbiG_C"/>
    <property type="match status" value="1"/>
</dbReference>
<proteinExistence type="predicted"/>
<dbReference type="InterPro" id="IPR052553">
    <property type="entry name" value="CbiG_hydrolase"/>
</dbReference>
<reference evidence="2 3" key="1">
    <citation type="submission" date="2018-06" db="EMBL/GenBank/DDBJ databases">
        <title>Genomic Encyclopedia of Type Strains, Phase IV (KMG-IV): sequencing the most valuable type-strain genomes for metagenomic binning, comparative biology and taxonomic classification.</title>
        <authorList>
            <person name="Goeker M."/>
        </authorList>
    </citation>
    <scope>NUCLEOTIDE SEQUENCE [LARGE SCALE GENOMIC DNA]</scope>
    <source>
        <strain evidence="2 3">DSM 24875</strain>
    </source>
</reference>
<dbReference type="GO" id="GO:0009236">
    <property type="term" value="P:cobalamin biosynthetic process"/>
    <property type="evidence" value="ECO:0007669"/>
    <property type="project" value="InterPro"/>
</dbReference>
<accession>A0A366ELT7</accession>
<evidence type="ECO:0000313" key="2">
    <source>
        <dbReference type="EMBL" id="RBP02439.1"/>
    </source>
</evidence>
<organism evidence="2 3">
    <name type="scientific">Roseiarcus fermentans</name>
    <dbReference type="NCBI Taxonomy" id="1473586"/>
    <lineage>
        <taxon>Bacteria</taxon>
        <taxon>Pseudomonadati</taxon>
        <taxon>Pseudomonadota</taxon>
        <taxon>Alphaproteobacteria</taxon>
        <taxon>Hyphomicrobiales</taxon>
        <taxon>Roseiarcaceae</taxon>
        <taxon>Roseiarcus</taxon>
    </lineage>
</organism>
<dbReference type="PANTHER" id="PTHR37477">
    <property type="entry name" value="COBALT-PRECORRIN-5A HYDROLASE"/>
    <property type="match status" value="1"/>
</dbReference>
<comment type="caution">
    <text evidence="2">The sequence shown here is derived from an EMBL/GenBank/DDBJ whole genome shotgun (WGS) entry which is preliminary data.</text>
</comment>
<keyword evidence="3" id="KW-1185">Reference proteome</keyword>